<evidence type="ECO:0000256" key="6">
    <source>
        <dbReference type="ARBA" id="ARBA00022490"/>
    </source>
</evidence>
<accession>A0A9N9A7I6</accession>
<gene>
    <name evidence="10" type="ORF">POCULU_LOCUS3510</name>
</gene>
<comment type="caution">
    <text evidence="10">The sequence shown here is derived from an EMBL/GenBank/DDBJ whole genome shotgun (WGS) entry which is preliminary data.</text>
</comment>
<name>A0A9N9A7I6_9GLOM</name>
<dbReference type="PANTHER" id="PTHR12896:SF1">
    <property type="entry name" value="ELONGATOR COMPLEX PROTEIN 4"/>
    <property type="match status" value="1"/>
</dbReference>
<dbReference type="GO" id="GO:0008023">
    <property type="term" value="C:transcription elongation factor complex"/>
    <property type="evidence" value="ECO:0007669"/>
    <property type="project" value="TreeGrafter"/>
</dbReference>
<dbReference type="EMBL" id="CAJVPJ010000392">
    <property type="protein sequence ID" value="CAG8519796.1"/>
    <property type="molecule type" value="Genomic_DNA"/>
</dbReference>
<dbReference type="PANTHER" id="PTHR12896">
    <property type="entry name" value="PAX6 NEIGHBOR PROTEIN PAXNEB"/>
    <property type="match status" value="1"/>
</dbReference>
<organism evidence="10 11">
    <name type="scientific">Paraglomus occultum</name>
    <dbReference type="NCBI Taxonomy" id="144539"/>
    <lineage>
        <taxon>Eukaryota</taxon>
        <taxon>Fungi</taxon>
        <taxon>Fungi incertae sedis</taxon>
        <taxon>Mucoromycota</taxon>
        <taxon>Glomeromycotina</taxon>
        <taxon>Glomeromycetes</taxon>
        <taxon>Paraglomerales</taxon>
        <taxon>Paraglomeraceae</taxon>
        <taxon>Paraglomus</taxon>
    </lineage>
</organism>
<keyword evidence="8" id="KW-0539">Nucleus</keyword>
<evidence type="ECO:0000256" key="5">
    <source>
        <dbReference type="ARBA" id="ARBA00020265"/>
    </source>
</evidence>
<evidence type="ECO:0000313" key="10">
    <source>
        <dbReference type="EMBL" id="CAG8519796.1"/>
    </source>
</evidence>
<protein>
    <recommendedName>
        <fullName evidence="5">Elongator complex protein 4</fullName>
    </recommendedName>
</protein>
<dbReference type="CDD" id="cd19494">
    <property type="entry name" value="Elp4"/>
    <property type="match status" value="1"/>
</dbReference>
<evidence type="ECO:0000256" key="4">
    <source>
        <dbReference type="ARBA" id="ARBA00007573"/>
    </source>
</evidence>
<evidence type="ECO:0000256" key="3">
    <source>
        <dbReference type="ARBA" id="ARBA00005043"/>
    </source>
</evidence>
<dbReference type="GO" id="GO:0002098">
    <property type="term" value="P:tRNA wobble uridine modification"/>
    <property type="evidence" value="ECO:0007669"/>
    <property type="project" value="InterPro"/>
</dbReference>
<dbReference type="GO" id="GO:0005737">
    <property type="term" value="C:cytoplasm"/>
    <property type="evidence" value="ECO:0007669"/>
    <property type="project" value="UniProtKB-SubCell"/>
</dbReference>
<proteinExistence type="inferred from homology"/>
<feature type="region of interest" description="Disordered" evidence="9">
    <location>
        <begin position="328"/>
        <end position="355"/>
    </location>
</feature>
<keyword evidence="7" id="KW-0819">tRNA processing</keyword>
<dbReference type="GO" id="GO:0033588">
    <property type="term" value="C:elongator holoenzyme complex"/>
    <property type="evidence" value="ECO:0007669"/>
    <property type="project" value="InterPro"/>
</dbReference>
<evidence type="ECO:0000256" key="7">
    <source>
        <dbReference type="ARBA" id="ARBA00022694"/>
    </source>
</evidence>
<evidence type="ECO:0000256" key="9">
    <source>
        <dbReference type="SAM" id="MobiDB-lite"/>
    </source>
</evidence>
<dbReference type="AlphaFoldDB" id="A0A9N9A7I6"/>
<evidence type="ECO:0000256" key="8">
    <source>
        <dbReference type="ARBA" id="ARBA00023242"/>
    </source>
</evidence>
<dbReference type="OrthoDB" id="289162at2759"/>
<sequence>MHCLHVLGGGLPIGSVLLIKEDKFTGYAKLLLKYFISQGIASENELLVVGDGVENMCDGLMWLSEDKDGDDKEKSTSKENEDDRMAIAWRYKKLGKFESGIPTGRGIPSMTLSKQLSKTDASRPFCNTFDLTRTIPEAIVRDASLSLLDINDIIKGSGDTRLYDQILQKIRTMVKEKGLSNVEASNAREQVNTLRIGIESIDSPGWPPQRPGEVFKFFHALRGLLRSSNAAAVITISAHLYSDDSQDVVRRIEHMSDAVIELDSFAARPETADTPYCQDYHGLFYVHKLPVINSLLSPSTKLSILLGSGHSNLGFKLRRKKFSIETFHLPPEGGVSERRTGPDKQKGTGETESKIAGKVTSVGCGSLPGKTDLYEF</sequence>
<dbReference type="Pfam" id="PF05625">
    <property type="entry name" value="PAXNEB"/>
    <property type="match status" value="1"/>
</dbReference>
<dbReference type="Proteomes" id="UP000789572">
    <property type="component" value="Unassembled WGS sequence"/>
</dbReference>
<keyword evidence="6" id="KW-0963">Cytoplasm</keyword>
<evidence type="ECO:0000256" key="2">
    <source>
        <dbReference type="ARBA" id="ARBA00004496"/>
    </source>
</evidence>
<comment type="pathway">
    <text evidence="3">tRNA modification; 5-methoxycarbonylmethyl-2-thiouridine-tRNA biosynthesis.</text>
</comment>
<dbReference type="InterPro" id="IPR008728">
    <property type="entry name" value="Elongator_complex_protein_4"/>
</dbReference>
<evidence type="ECO:0000256" key="1">
    <source>
        <dbReference type="ARBA" id="ARBA00004123"/>
    </source>
</evidence>
<keyword evidence="11" id="KW-1185">Reference proteome</keyword>
<dbReference type="InterPro" id="IPR027417">
    <property type="entry name" value="P-loop_NTPase"/>
</dbReference>
<dbReference type="Gene3D" id="3.40.50.300">
    <property type="entry name" value="P-loop containing nucleotide triphosphate hydrolases"/>
    <property type="match status" value="1"/>
</dbReference>
<reference evidence="10" key="1">
    <citation type="submission" date="2021-06" db="EMBL/GenBank/DDBJ databases">
        <authorList>
            <person name="Kallberg Y."/>
            <person name="Tangrot J."/>
            <person name="Rosling A."/>
        </authorList>
    </citation>
    <scope>NUCLEOTIDE SEQUENCE</scope>
    <source>
        <strain evidence="10">IA702</strain>
    </source>
</reference>
<comment type="subcellular location">
    <subcellularLocation>
        <location evidence="2">Cytoplasm</location>
    </subcellularLocation>
    <subcellularLocation>
        <location evidence="1">Nucleus</location>
    </subcellularLocation>
</comment>
<comment type="similarity">
    <text evidence="4">Belongs to the ELP4 family.</text>
</comment>
<feature type="compositionally biased region" description="Basic and acidic residues" evidence="9">
    <location>
        <begin position="335"/>
        <end position="355"/>
    </location>
</feature>
<evidence type="ECO:0000313" key="11">
    <source>
        <dbReference type="Proteomes" id="UP000789572"/>
    </source>
</evidence>